<protein>
    <recommendedName>
        <fullName evidence="3">EthD domain-containing protein</fullName>
    </recommendedName>
</protein>
<comment type="caution">
    <text evidence="1">The sequence shown here is derived from an EMBL/GenBank/DDBJ whole genome shotgun (WGS) entry which is preliminary data.</text>
</comment>
<reference evidence="1" key="1">
    <citation type="journal article" date="2014" name="Int. J. Syst. Evol. Microbiol.">
        <title>Complete genome sequence of Corynebacterium casei LMG S-19264T (=DSM 44701T), isolated from a smear-ripened cheese.</title>
        <authorList>
            <consortium name="US DOE Joint Genome Institute (JGI-PGF)"/>
            <person name="Walter F."/>
            <person name="Albersmeier A."/>
            <person name="Kalinowski J."/>
            <person name="Ruckert C."/>
        </authorList>
    </citation>
    <scope>NUCLEOTIDE SEQUENCE</scope>
    <source>
        <strain evidence="1">JCM 3086</strain>
    </source>
</reference>
<sequence length="114" mass="12789">MHIGSACELLVIFARAAEGRREEFVSWYDTVHVPEILAAFPELTEAVRYDLSDIQPHSEANPFGELAEGRPFDSVAVYRVHGSAREVWARIRTCELTRSDAFDYSNLGVLFATA</sequence>
<evidence type="ECO:0008006" key="3">
    <source>
        <dbReference type="Google" id="ProtNLM"/>
    </source>
</evidence>
<keyword evidence="2" id="KW-1185">Reference proteome</keyword>
<reference evidence="1" key="2">
    <citation type="submission" date="2020-09" db="EMBL/GenBank/DDBJ databases">
        <authorList>
            <person name="Sun Q."/>
            <person name="Ohkuma M."/>
        </authorList>
    </citation>
    <scope>NUCLEOTIDE SEQUENCE</scope>
    <source>
        <strain evidence="1">JCM 3086</strain>
    </source>
</reference>
<organism evidence="1 2">
    <name type="scientific">Streptomyces brasiliensis</name>
    <dbReference type="NCBI Taxonomy" id="1954"/>
    <lineage>
        <taxon>Bacteria</taxon>
        <taxon>Bacillati</taxon>
        <taxon>Actinomycetota</taxon>
        <taxon>Actinomycetes</taxon>
        <taxon>Kitasatosporales</taxon>
        <taxon>Streptomycetaceae</taxon>
        <taxon>Streptomyces</taxon>
    </lineage>
</organism>
<dbReference type="Proteomes" id="UP000657574">
    <property type="component" value="Unassembled WGS sequence"/>
</dbReference>
<evidence type="ECO:0000313" key="2">
    <source>
        <dbReference type="Proteomes" id="UP000657574"/>
    </source>
</evidence>
<dbReference type="EMBL" id="BMQA01000086">
    <property type="protein sequence ID" value="GGJ65595.1"/>
    <property type="molecule type" value="Genomic_DNA"/>
</dbReference>
<dbReference type="AlphaFoldDB" id="A0A917UL69"/>
<proteinExistence type="predicted"/>
<evidence type="ECO:0000313" key="1">
    <source>
        <dbReference type="EMBL" id="GGJ65595.1"/>
    </source>
</evidence>
<accession>A0A917UL69</accession>
<gene>
    <name evidence="1" type="ORF">GCM10010121_090290</name>
</gene>
<name>A0A917UL69_9ACTN</name>